<accession>A0A9U8DWI1</accession>
<reference evidence="8 9" key="1">
    <citation type="submission" date="2025-04" db="UniProtKB">
        <authorList>
            <consortium name="RefSeq"/>
        </authorList>
    </citation>
    <scope>IDENTIFICATION</scope>
</reference>
<feature type="compositionally biased region" description="Basic and acidic residues" evidence="5">
    <location>
        <begin position="499"/>
        <end position="515"/>
    </location>
</feature>
<feature type="coiled-coil region" evidence="4">
    <location>
        <begin position="645"/>
        <end position="857"/>
    </location>
</feature>
<dbReference type="OrthoDB" id="74178at2759"/>
<dbReference type="Pfam" id="PF12325">
    <property type="entry name" value="TMF_TATA_bd"/>
    <property type="match status" value="1"/>
</dbReference>
<feature type="region of interest" description="Disordered" evidence="5">
    <location>
        <begin position="397"/>
        <end position="420"/>
    </location>
</feature>
<dbReference type="PANTHER" id="PTHR46515">
    <property type="entry name" value="TATA ELEMENT MODULATORY FACTOR TMF1"/>
    <property type="match status" value="1"/>
</dbReference>
<evidence type="ECO:0000256" key="2">
    <source>
        <dbReference type="ARBA" id="ARBA00023034"/>
    </source>
</evidence>
<evidence type="ECO:0000313" key="8">
    <source>
        <dbReference type="RefSeq" id="XP_013064575.2"/>
    </source>
</evidence>
<gene>
    <name evidence="8 9 10 11" type="primary">LOC106053212</name>
</gene>
<feature type="coiled-coil region" evidence="4">
    <location>
        <begin position="884"/>
        <end position="936"/>
    </location>
</feature>
<dbReference type="GO" id="GO:0005783">
    <property type="term" value="C:endoplasmic reticulum"/>
    <property type="evidence" value="ECO:0007669"/>
    <property type="project" value="TreeGrafter"/>
</dbReference>
<dbReference type="PANTHER" id="PTHR46515:SF1">
    <property type="entry name" value="TATA ELEMENT MODULATORY FACTOR"/>
    <property type="match status" value="1"/>
</dbReference>
<dbReference type="RefSeq" id="XP_055876286.1">
    <property type="nucleotide sequence ID" value="XM_056020311.1"/>
</dbReference>
<dbReference type="Pfam" id="PF12329">
    <property type="entry name" value="TMF_DNA_bd"/>
    <property type="match status" value="1"/>
</dbReference>
<comment type="subcellular location">
    <subcellularLocation>
        <location evidence="1">Golgi apparatus</location>
    </subcellularLocation>
</comment>
<keyword evidence="3 4" id="KW-0175">Coiled coil</keyword>
<evidence type="ECO:0000313" key="7">
    <source>
        <dbReference type="Proteomes" id="UP001165740"/>
    </source>
</evidence>
<feature type="compositionally biased region" description="Polar residues" evidence="5">
    <location>
        <begin position="407"/>
        <end position="420"/>
    </location>
</feature>
<dbReference type="InterPro" id="IPR052602">
    <property type="entry name" value="Growth_transcription_reg"/>
</dbReference>
<evidence type="ECO:0000256" key="3">
    <source>
        <dbReference type="ARBA" id="ARBA00023054"/>
    </source>
</evidence>
<dbReference type="InterPro" id="IPR022092">
    <property type="entry name" value="TMF_DNA-bd"/>
</dbReference>
<dbReference type="GO" id="GO:0005794">
    <property type="term" value="C:Golgi apparatus"/>
    <property type="evidence" value="ECO:0007669"/>
    <property type="project" value="UniProtKB-SubCell"/>
</dbReference>
<dbReference type="Gene3D" id="1.20.1170.10">
    <property type="match status" value="1"/>
</dbReference>
<evidence type="ECO:0000313" key="11">
    <source>
        <dbReference type="RefSeq" id="XP_055876286.1"/>
    </source>
</evidence>
<organism evidence="7 8">
    <name type="scientific">Biomphalaria glabrata</name>
    <name type="common">Bloodfluke planorb</name>
    <name type="synonym">Freshwater snail</name>
    <dbReference type="NCBI Taxonomy" id="6526"/>
    <lineage>
        <taxon>Eukaryota</taxon>
        <taxon>Metazoa</taxon>
        <taxon>Spiralia</taxon>
        <taxon>Lophotrochozoa</taxon>
        <taxon>Mollusca</taxon>
        <taxon>Gastropoda</taxon>
        <taxon>Heterobranchia</taxon>
        <taxon>Euthyneura</taxon>
        <taxon>Panpulmonata</taxon>
        <taxon>Hygrophila</taxon>
        <taxon>Lymnaeoidea</taxon>
        <taxon>Planorbidae</taxon>
        <taxon>Biomphalaria</taxon>
    </lineage>
</organism>
<evidence type="ECO:0000259" key="6">
    <source>
        <dbReference type="Pfam" id="PF12325"/>
    </source>
</evidence>
<name>A0A9U8DWI1_BIOGL</name>
<evidence type="ECO:0000256" key="1">
    <source>
        <dbReference type="ARBA" id="ARBA00004555"/>
    </source>
</evidence>
<dbReference type="RefSeq" id="XP_055876285.1">
    <property type="nucleotide sequence ID" value="XM_056020310.1"/>
</dbReference>
<evidence type="ECO:0000313" key="10">
    <source>
        <dbReference type="RefSeq" id="XP_055876285.1"/>
    </source>
</evidence>
<evidence type="ECO:0000313" key="9">
    <source>
        <dbReference type="RefSeq" id="XP_055876284.1"/>
    </source>
</evidence>
<evidence type="ECO:0000256" key="4">
    <source>
        <dbReference type="SAM" id="Coils"/>
    </source>
</evidence>
<feature type="compositionally biased region" description="Basic and acidic residues" evidence="5">
    <location>
        <begin position="75"/>
        <end position="87"/>
    </location>
</feature>
<evidence type="ECO:0000256" key="5">
    <source>
        <dbReference type="SAM" id="MobiDB-lite"/>
    </source>
</evidence>
<proteinExistence type="predicted"/>
<feature type="coiled-coil region" evidence="4">
    <location>
        <begin position="1188"/>
        <end position="1281"/>
    </location>
</feature>
<feature type="compositionally biased region" description="Low complexity" evidence="5">
    <location>
        <begin position="1124"/>
        <end position="1140"/>
    </location>
</feature>
<feature type="compositionally biased region" description="Polar residues" evidence="5">
    <location>
        <begin position="540"/>
        <end position="551"/>
    </location>
</feature>
<dbReference type="GeneID" id="106053212"/>
<dbReference type="Proteomes" id="UP001165740">
    <property type="component" value="Chromosome 2"/>
</dbReference>
<dbReference type="RefSeq" id="XP_013064575.2">
    <property type="nucleotide sequence ID" value="XM_013209121.2"/>
</dbReference>
<feature type="region of interest" description="Disordered" evidence="5">
    <location>
        <begin position="31"/>
        <end position="91"/>
    </location>
</feature>
<feature type="region of interest" description="Disordered" evidence="5">
    <location>
        <begin position="564"/>
        <end position="592"/>
    </location>
</feature>
<feature type="region of interest" description="Disordered" evidence="5">
    <location>
        <begin position="487"/>
        <end position="551"/>
    </location>
</feature>
<dbReference type="OMA" id="FIMQADD"/>
<dbReference type="InterPro" id="IPR022091">
    <property type="entry name" value="TMF_TATA-bd"/>
</dbReference>
<keyword evidence="7" id="KW-1185">Reference proteome</keyword>
<keyword evidence="2" id="KW-0333">Golgi apparatus</keyword>
<feature type="compositionally biased region" description="Low complexity" evidence="5">
    <location>
        <begin position="529"/>
        <end position="539"/>
    </location>
</feature>
<feature type="region of interest" description="Disordered" evidence="5">
    <location>
        <begin position="1115"/>
        <end position="1146"/>
    </location>
</feature>
<sequence>MSWWDPSGITNLASQALKNAQKKIDKVLDIDAEGGTDKSHKKKNKEVKVQVNEEENSATKAQEGDFWSTWMSSGDAKDEKENPDHHSSWSLPWSIASKSSESLSSSQAIDEPLTKSNNTIDISQQSDISKDYVHSHKDNETVPEAINHSETAFNVQESSSVVSDWQDFSIDDSFSETNVLESAQSFHLIQDQHSDIDDKQSVPYNTMDLMSPRNEEVVKNSMLDIETDQIQCITVSLSADNNLDLKTKEIANESEEYVEASHDFIDQHLLSGESLNETSPQQEELELPALASSAEPAYLSSTNVTCESQEVTLPTYPLTVGDKPKTLQNILPSPDIETTEQHVADDQRLLRDLVQDYVNVISIRDVAQTASYDGSTVSSEDLLNTNTELEMGYSRTSSDLDLMGGHASSTGSSDTSKLDSSIDTVVDQTIVDSHSDNELTENDPTFSILSERTKEDCLDSSKTLEESAQSLSSSYVKCMIEEAMEDFSKTEDSGSDNHSNGEKSESSKQDSELEKSIYSGHESSDEIETTTSSDIEIITAPSSNGESKYGNSFEISPMKIVLQRSVRQHGHSQSDSQSSSSANSKGDLDRLSPEREVLPWKEDDFQHHELHRVSDDNVNNPYHPEQLLKLCHLVLQHKVLGGQKLAEMAEVLQARENKLVQLSKDNHQLMEDNNILRCQLQQSEEAREAETADLNALTNEFTARLSEAEKKLQAVIKEKENLKQKLNLTEKELEKRSGSSSLQALLDEKQEQVVQLLAEGEKLSKQQLQSSTIIKKLRAKEKENDATITSQKKKIDELTKEVEKLTSVLDSREDLEKKQSDAITQLNAAVQRQEKELVKLKSDLEDSQEKNRGLLAALDNSYKEIAELHKSNASQDSKAQEAALSAETHVREELKAAMEREQQKFRQDREAFIMQIDDLRLEMARLEKEHSRREDLLRQEITHLQEGLQQNEARNQDLTQCVTSATRPLLRQIENLQATYGAQSAAWEKVEKTLTDRLAESQTALAIAQEKERTATEQLMELSARSTSLEASNSRLKQEKLQLVAQIENDKSQLEELRDARNSHTIQLEANKQKLSQEVNQLKMDKIQLESQLTVEQAKLETERKKNIALEEQLRLAQERPRSRGTPSPSSTLSLSRNNSMIGSISEGQSNNIMHWSFHDDSDSGSMLGGPRVSVYDSMRQSGAAAVVENLSSQLKLREGEIIQLQSEIGQLERTRESMARELVNLSNQIDELSEVKETNTKLQENFNELNGRYSAILQMYGEKEEQVQELKLDLQDVKEMYKSQIDALLAK</sequence>
<feature type="domain" description="TATA element modulatory factor 1 TATA binding" evidence="6">
    <location>
        <begin position="1180"/>
        <end position="1289"/>
    </location>
</feature>
<protein>
    <submittedName>
        <fullName evidence="8 9">TATA element modulatory factor-like isoform X1</fullName>
    </submittedName>
</protein>
<dbReference type="RefSeq" id="XP_055876284.1">
    <property type="nucleotide sequence ID" value="XM_056020309.1"/>
</dbReference>